<dbReference type="Proteomes" id="UP000243084">
    <property type="component" value="Unassembled WGS sequence"/>
</dbReference>
<name>A0A1I5SDB4_9GAMM</name>
<proteinExistence type="predicted"/>
<gene>
    <name evidence="1" type="ORF">SAMN05216229_104320</name>
</gene>
<sequence>MRSLGIRAEPKKATFVIYDDETKKILNVESLIIPQILNKPEQLKFARHSILDIIREYQVDAAGIRVAEGNSQNQDADRLYLEAVFMESFASSSIKNYFVGRKTSISARLGITSAQFTSIVKCESELEDVRGWPEGKAQAVREAILVAVGAVGAVK</sequence>
<accession>A0A1I5SDB4</accession>
<protein>
    <submittedName>
        <fullName evidence="1">Uncharacterized protein</fullName>
    </submittedName>
</protein>
<reference evidence="2" key="1">
    <citation type="submission" date="2016-10" db="EMBL/GenBank/DDBJ databases">
        <authorList>
            <person name="Varghese N."/>
            <person name="Submissions S."/>
        </authorList>
    </citation>
    <scope>NUCLEOTIDE SEQUENCE [LARGE SCALE GENOMIC DNA]</scope>
    <source>
        <strain evidence="2">JCM 18195</strain>
    </source>
</reference>
<dbReference type="EMBL" id="FOXM01000004">
    <property type="protein sequence ID" value="SFP68758.1"/>
    <property type="molecule type" value="Genomic_DNA"/>
</dbReference>
<dbReference type="RefSeq" id="WP_092429839.1">
    <property type="nucleotide sequence ID" value="NZ_FOXM01000004.1"/>
</dbReference>
<evidence type="ECO:0000313" key="1">
    <source>
        <dbReference type="EMBL" id="SFP68758.1"/>
    </source>
</evidence>
<organism evidence="1 2">
    <name type="scientific">Geopseudomonas sagittaria</name>
    <dbReference type="NCBI Taxonomy" id="1135990"/>
    <lineage>
        <taxon>Bacteria</taxon>
        <taxon>Pseudomonadati</taxon>
        <taxon>Pseudomonadota</taxon>
        <taxon>Gammaproteobacteria</taxon>
        <taxon>Pseudomonadales</taxon>
        <taxon>Pseudomonadaceae</taxon>
        <taxon>Geopseudomonas</taxon>
    </lineage>
</organism>
<keyword evidence="2" id="KW-1185">Reference proteome</keyword>
<dbReference type="OrthoDB" id="7605362at2"/>
<evidence type="ECO:0000313" key="2">
    <source>
        <dbReference type="Proteomes" id="UP000243084"/>
    </source>
</evidence>
<dbReference type="AlphaFoldDB" id="A0A1I5SDB4"/>